<evidence type="ECO:0000313" key="3">
    <source>
        <dbReference type="Proteomes" id="UP000076632"/>
    </source>
</evidence>
<evidence type="ECO:0000313" key="2">
    <source>
        <dbReference type="EMBL" id="KZF22855.1"/>
    </source>
</evidence>
<evidence type="ECO:0000256" key="1">
    <source>
        <dbReference type="SAM" id="MobiDB-lite"/>
    </source>
</evidence>
<name>A0A165H158_XYLHT</name>
<dbReference type="Proteomes" id="UP000076632">
    <property type="component" value="Unassembled WGS sequence"/>
</dbReference>
<proteinExistence type="predicted"/>
<feature type="region of interest" description="Disordered" evidence="1">
    <location>
        <begin position="281"/>
        <end position="300"/>
    </location>
</feature>
<organism evidence="2 3">
    <name type="scientific">Xylona heveae (strain CBS 132557 / TC161)</name>
    <dbReference type="NCBI Taxonomy" id="1328760"/>
    <lineage>
        <taxon>Eukaryota</taxon>
        <taxon>Fungi</taxon>
        <taxon>Dikarya</taxon>
        <taxon>Ascomycota</taxon>
        <taxon>Pezizomycotina</taxon>
        <taxon>Xylonomycetes</taxon>
        <taxon>Xylonales</taxon>
        <taxon>Xylonaceae</taxon>
        <taxon>Xylona</taxon>
    </lineage>
</organism>
<dbReference type="EMBL" id="KV407458">
    <property type="protein sequence ID" value="KZF22855.1"/>
    <property type="molecule type" value="Genomic_DNA"/>
</dbReference>
<sequence>MSGFRSMIEDFGLEACPPISKGRCGFKPAPIGSMGSPSFTIYEDSSDESIYQVPSIYSDSDSENCPPTPCPKSKRVSAPGFLDDFVKNGFKVNEDRPMTPIPVPAEVNKTSIEKVEQYLASMNAADHFTSDLDFFDFHDTGVLMRNIGTPNSDLMDFTSPLEVNTVYIDNATRGQWKSPIWYSGSAFYGSDEFGPTNTYDPVYEEFAAMSVGNGHVPRRPFGNSNTFAEKARLAHLAAQNNSAGHSIGIPGCTVVSAPLLSSGCEACDNGQRAALGLAPQVDDTSAPSSDFPQISGFPSLPTPPTHGGWTTLEEETSQLTKPKHSRFFSSDTDTSSILATSDPADFRSPPIANFPFAGFSVNWEPSPAEVLQVKMQEHNIRAEDEVRDEIYSYEWDEDREMLVGPILVRSQAPASI</sequence>
<reference evidence="2 3" key="1">
    <citation type="journal article" date="2016" name="Fungal Biol.">
        <title>The genome of Xylona heveae provides a window into fungal endophytism.</title>
        <authorList>
            <person name="Gazis R."/>
            <person name="Kuo A."/>
            <person name="Riley R."/>
            <person name="LaButti K."/>
            <person name="Lipzen A."/>
            <person name="Lin J."/>
            <person name="Amirebrahimi M."/>
            <person name="Hesse C.N."/>
            <person name="Spatafora J.W."/>
            <person name="Henrissat B."/>
            <person name="Hainaut M."/>
            <person name="Grigoriev I.V."/>
            <person name="Hibbett D.S."/>
        </authorList>
    </citation>
    <scope>NUCLEOTIDE SEQUENCE [LARGE SCALE GENOMIC DNA]</scope>
    <source>
        <strain evidence="2 3">TC161</strain>
    </source>
</reference>
<protein>
    <submittedName>
        <fullName evidence="2">Uncharacterized protein</fullName>
    </submittedName>
</protein>
<gene>
    <name evidence="2" type="ORF">L228DRAFT_260985</name>
</gene>
<dbReference type="AlphaFoldDB" id="A0A165H158"/>
<feature type="compositionally biased region" description="Polar residues" evidence="1">
    <location>
        <begin position="282"/>
        <end position="292"/>
    </location>
</feature>
<dbReference type="RefSeq" id="XP_018188410.1">
    <property type="nucleotide sequence ID" value="XM_018334296.1"/>
</dbReference>
<accession>A0A165H158</accession>
<dbReference type="InParanoid" id="A0A165H158"/>
<keyword evidence="3" id="KW-1185">Reference proteome</keyword>
<dbReference type="GeneID" id="28899433"/>